<keyword evidence="9" id="KW-0067">ATP-binding</keyword>
<dbReference type="InterPro" id="IPR040442">
    <property type="entry name" value="Pyrv_kinase-like_dom_sf"/>
</dbReference>
<evidence type="ECO:0000256" key="10">
    <source>
        <dbReference type="ARBA" id="ARBA00022842"/>
    </source>
</evidence>
<evidence type="ECO:0000256" key="5">
    <source>
        <dbReference type="ARBA" id="ARBA00022679"/>
    </source>
</evidence>
<dbReference type="Gene3D" id="3.20.20.60">
    <property type="entry name" value="Phosphoenolpyruvate-binding domains"/>
    <property type="match status" value="1"/>
</dbReference>
<evidence type="ECO:0000259" key="13">
    <source>
        <dbReference type="Pfam" id="PF00224"/>
    </source>
</evidence>
<dbReference type="Proteomes" id="UP000287651">
    <property type="component" value="Unassembled WGS sequence"/>
</dbReference>
<evidence type="ECO:0000256" key="2">
    <source>
        <dbReference type="ARBA" id="ARBA00004997"/>
    </source>
</evidence>
<keyword evidence="6" id="KW-0479">Metal-binding</keyword>
<proteinExistence type="inferred from homology"/>
<evidence type="ECO:0000313" key="15">
    <source>
        <dbReference type="Proteomes" id="UP000287651"/>
    </source>
</evidence>
<reference evidence="14 15" key="1">
    <citation type="journal article" date="2014" name="Agronomy (Basel)">
        <title>A Draft Genome Sequence for Ensete ventricosum, the Drought-Tolerant Tree Against Hunger.</title>
        <authorList>
            <person name="Harrison J."/>
            <person name="Moore K.A."/>
            <person name="Paszkiewicz K."/>
            <person name="Jones T."/>
            <person name="Grant M."/>
            <person name="Ambacheew D."/>
            <person name="Muzemil S."/>
            <person name="Studholme D.J."/>
        </authorList>
    </citation>
    <scope>NUCLEOTIDE SEQUENCE [LARGE SCALE GENOMIC DNA]</scope>
</reference>
<keyword evidence="10" id="KW-0460">Magnesium</keyword>
<gene>
    <name evidence="14" type="ORF">B296_00040589</name>
</gene>
<feature type="domain" description="Pyruvate kinase barrel" evidence="13">
    <location>
        <begin position="2"/>
        <end position="51"/>
    </location>
</feature>
<dbReference type="InterPro" id="IPR001697">
    <property type="entry name" value="Pyr_Knase"/>
</dbReference>
<sequence length="65" mass="7396">MVWKLAEAGMDVARLNMSHGDHESHQKIVDLVKEYNAQSKDHVIAIMLDTKVHIHYLQTSPTSLI</sequence>
<comment type="caution">
    <text evidence="14">The sequence shown here is derived from an EMBL/GenBank/DDBJ whole genome shotgun (WGS) entry which is preliminary data.</text>
</comment>
<dbReference type="InterPro" id="IPR015813">
    <property type="entry name" value="Pyrv/PenolPyrv_kinase-like_dom"/>
</dbReference>
<dbReference type="GO" id="GO:0004743">
    <property type="term" value="F:pyruvate kinase activity"/>
    <property type="evidence" value="ECO:0007669"/>
    <property type="project" value="UniProtKB-EC"/>
</dbReference>
<keyword evidence="5" id="KW-0808">Transferase</keyword>
<dbReference type="GO" id="GO:0030955">
    <property type="term" value="F:potassium ion binding"/>
    <property type="evidence" value="ECO:0007669"/>
    <property type="project" value="InterPro"/>
</dbReference>
<keyword evidence="12" id="KW-0670">Pyruvate</keyword>
<dbReference type="EC" id="2.7.1.40" evidence="4"/>
<evidence type="ECO:0000256" key="8">
    <source>
        <dbReference type="ARBA" id="ARBA00022777"/>
    </source>
</evidence>
<keyword evidence="11" id="KW-0324">Glycolysis</keyword>
<dbReference type="GO" id="GO:0000287">
    <property type="term" value="F:magnesium ion binding"/>
    <property type="evidence" value="ECO:0007669"/>
    <property type="project" value="InterPro"/>
</dbReference>
<dbReference type="AlphaFoldDB" id="A0A426X654"/>
<evidence type="ECO:0000256" key="3">
    <source>
        <dbReference type="ARBA" id="ARBA00008663"/>
    </source>
</evidence>
<dbReference type="InterPro" id="IPR015793">
    <property type="entry name" value="Pyrv_Knase_brl"/>
</dbReference>
<dbReference type="UniPathway" id="UPA00109">
    <property type="reaction ID" value="UER00188"/>
</dbReference>
<accession>A0A426X654</accession>
<name>A0A426X654_ENSVE</name>
<dbReference type="EMBL" id="AMZH03025777">
    <property type="protein sequence ID" value="RRT34976.1"/>
    <property type="molecule type" value="Genomic_DNA"/>
</dbReference>
<evidence type="ECO:0000313" key="14">
    <source>
        <dbReference type="EMBL" id="RRT34976.1"/>
    </source>
</evidence>
<evidence type="ECO:0000256" key="6">
    <source>
        <dbReference type="ARBA" id="ARBA00022723"/>
    </source>
</evidence>
<dbReference type="GO" id="GO:0005524">
    <property type="term" value="F:ATP binding"/>
    <property type="evidence" value="ECO:0007669"/>
    <property type="project" value="UniProtKB-KW"/>
</dbReference>
<comment type="similarity">
    <text evidence="3">Belongs to the pyruvate kinase family.</text>
</comment>
<comment type="cofactor">
    <cofactor evidence="1">
        <name>K(+)</name>
        <dbReference type="ChEBI" id="CHEBI:29103"/>
    </cofactor>
</comment>
<evidence type="ECO:0000256" key="9">
    <source>
        <dbReference type="ARBA" id="ARBA00022840"/>
    </source>
</evidence>
<dbReference type="Pfam" id="PF00224">
    <property type="entry name" value="PK"/>
    <property type="match status" value="1"/>
</dbReference>
<evidence type="ECO:0000256" key="4">
    <source>
        <dbReference type="ARBA" id="ARBA00012142"/>
    </source>
</evidence>
<protein>
    <recommendedName>
        <fullName evidence="4">pyruvate kinase</fullName>
        <ecNumber evidence="4">2.7.1.40</ecNumber>
    </recommendedName>
</protein>
<keyword evidence="7" id="KW-0547">Nucleotide-binding</keyword>
<evidence type="ECO:0000256" key="1">
    <source>
        <dbReference type="ARBA" id="ARBA00001958"/>
    </source>
</evidence>
<evidence type="ECO:0000256" key="7">
    <source>
        <dbReference type="ARBA" id="ARBA00022741"/>
    </source>
</evidence>
<dbReference type="SUPFAM" id="SSF51621">
    <property type="entry name" value="Phosphoenolpyruvate/pyruvate domain"/>
    <property type="match status" value="1"/>
</dbReference>
<dbReference type="PANTHER" id="PTHR11817">
    <property type="entry name" value="PYRUVATE KINASE"/>
    <property type="match status" value="1"/>
</dbReference>
<evidence type="ECO:0000256" key="11">
    <source>
        <dbReference type="ARBA" id="ARBA00023152"/>
    </source>
</evidence>
<keyword evidence="8" id="KW-0418">Kinase</keyword>
<organism evidence="14 15">
    <name type="scientific">Ensete ventricosum</name>
    <name type="common">Abyssinian banana</name>
    <name type="synonym">Musa ensete</name>
    <dbReference type="NCBI Taxonomy" id="4639"/>
    <lineage>
        <taxon>Eukaryota</taxon>
        <taxon>Viridiplantae</taxon>
        <taxon>Streptophyta</taxon>
        <taxon>Embryophyta</taxon>
        <taxon>Tracheophyta</taxon>
        <taxon>Spermatophyta</taxon>
        <taxon>Magnoliopsida</taxon>
        <taxon>Liliopsida</taxon>
        <taxon>Zingiberales</taxon>
        <taxon>Musaceae</taxon>
        <taxon>Ensete</taxon>
    </lineage>
</organism>
<comment type="pathway">
    <text evidence="2">Carbohydrate degradation; glycolysis; pyruvate from D-glyceraldehyde 3-phosphate: step 5/5.</text>
</comment>
<dbReference type="GO" id="GO:0016301">
    <property type="term" value="F:kinase activity"/>
    <property type="evidence" value="ECO:0007669"/>
    <property type="project" value="UniProtKB-KW"/>
</dbReference>
<evidence type="ECO:0000256" key="12">
    <source>
        <dbReference type="ARBA" id="ARBA00023317"/>
    </source>
</evidence>